<gene>
    <name evidence="1" type="ORF">ACFOX0_04965</name>
</gene>
<keyword evidence="2" id="KW-1185">Reference proteome</keyword>
<proteinExistence type="predicted"/>
<accession>A0ABV8KH71</accession>
<dbReference type="RefSeq" id="WP_377542307.1">
    <property type="nucleotide sequence ID" value="NZ_JBHSBN010000002.1"/>
</dbReference>
<dbReference type="InterPro" id="IPR009776">
    <property type="entry name" value="Spore_0_M"/>
</dbReference>
<sequence>MVFRRMLWAMGADGPAVATTVDDATCRPGGRLAGRVRMVGGDHPVDISYLAVGLLTRVAVVTGDSEYDATEEFHRERVAGPLRLAAGERREFAFGLAVPHQTPLTRIRDRPLPGVTLGLRTELAVARAVDESELEPVTVLPTPEQEQILAALWRLGFRFAGATVERGHLYGVRQEVPFHQEFEFVPPDRYGPGVHRLDLTFVAGPERLELLLEIDRRGGVLTGGRDGFDRLTVDRATAAGIDWSARLDDWVRRAVDRRDRS</sequence>
<name>A0ABV8KH71_9ACTN</name>
<dbReference type="EMBL" id="JBHSBN010000002">
    <property type="protein sequence ID" value="MFC4105290.1"/>
    <property type="molecule type" value="Genomic_DNA"/>
</dbReference>
<dbReference type="PANTHER" id="PTHR40053">
    <property type="entry name" value="SPORULATION-CONTROL PROTEIN SPO0M"/>
    <property type="match status" value="1"/>
</dbReference>
<dbReference type="PANTHER" id="PTHR40053:SF1">
    <property type="entry name" value="SPORULATION-CONTROL PROTEIN SPO0M"/>
    <property type="match status" value="1"/>
</dbReference>
<evidence type="ECO:0000313" key="2">
    <source>
        <dbReference type="Proteomes" id="UP001595868"/>
    </source>
</evidence>
<reference evidence="2" key="1">
    <citation type="journal article" date="2019" name="Int. J. Syst. Evol. Microbiol.">
        <title>The Global Catalogue of Microorganisms (GCM) 10K type strain sequencing project: providing services to taxonomists for standard genome sequencing and annotation.</title>
        <authorList>
            <consortium name="The Broad Institute Genomics Platform"/>
            <consortium name="The Broad Institute Genome Sequencing Center for Infectious Disease"/>
            <person name="Wu L."/>
            <person name="Ma J."/>
        </authorList>
    </citation>
    <scope>NUCLEOTIDE SEQUENCE [LARGE SCALE GENOMIC DNA]</scope>
    <source>
        <strain evidence="2">2902at01</strain>
    </source>
</reference>
<protein>
    <submittedName>
        <fullName evidence="1">Sporulation protein</fullName>
    </submittedName>
</protein>
<dbReference type="Pfam" id="PF07070">
    <property type="entry name" value="Spo0M"/>
    <property type="match status" value="1"/>
</dbReference>
<dbReference type="Proteomes" id="UP001595868">
    <property type="component" value="Unassembled WGS sequence"/>
</dbReference>
<comment type="caution">
    <text evidence="1">The sequence shown here is derived from an EMBL/GenBank/DDBJ whole genome shotgun (WGS) entry which is preliminary data.</text>
</comment>
<organism evidence="1 2">
    <name type="scientific">Micromonospora zhanjiangensis</name>
    <dbReference type="NCBI Taxonomy" id="1522057"/>
    <lineage>
        <taxon>Bacteria</taxon>
        <taxon>Bacillati</taxon>
        <taxon>Actinomycetota</taxon>
        <taxon>Actinomycetes</taxon>
        <taxon>Micromonosporales</taxon>
        <taxon>Micromonosporaceae</taxon>
        <taxon>Micromonospora</taxon>
    </lineage>
</organism>
<evidence type="ECO:0000313" key="1">
    <source>
        <dbReference type="EMBL" id="MFC4105290.1"/>
    </source>
</evidence>